<proteinExistence type="predicted"/>
<dbReference type="EMBL" id="JABVED010000009">
    <property type="protein sequence ID" value="MBC6448816.1"/>
    <property type="molecule type" value="Genomic_DNA"/>
</dbReference>
<protein>
    <recommendedName>
        <fullName evidence="1">DUF6879 domain-containing protein</fullName>
    </recommendedName>
</protein>
<dbReference type="InterPro" id="IPR049244">
    <property type="entry name" value="DUF6879"/>
</dbReference>
<feature type="domain" description="DUF6879" evidence="1">
    <location>
        <begin position="12"/>
        <end position="169"/>
    </location>
</feature>
<accession>A0ABR7L7Z2</accession>
<name>A0ABR7L7Z2_9PSEU</name>
<comment type="caution">
    <text evidence="2">The sequence shown here is derived from an EMBL/GenBank/DDBJ whole genome shotgun (WGS) entry which is preliminary data.</text>
</comment>
<organism evidence="2 3">
    <name type="scientific">Actinokineospora xionganensis</name>
    <dbReference type="NCBI Taxonomy" id="2684470"/>
    <lineage>
        <taxon>Bacteria</taxon>
        <taxon>Bacillati</taxon>
        <taxon>Actinomycetota</taxon>
        <taxon>Actinomycetes</taxon>
        <taxon>Pseudonocardiales</taxon>
        <taxon>Pseudonocardiaceae</taxon>
        <taxon>Actinokineospora</taxon>
    </lineage>
</organism>
<dbReference type="Proteomes" id="UP000734823">
    <property type="component" value="Unassembled WGS sequence"/>
</dbReference>
<sequence length="171" mass="19829">MRSGPEPTGDPFLDFRSSAWRLETQQVYSFPREIELLRRFLAGEPEPPIDAQLQGWHDLVRTSVAAGKTIGRVRAVRRPLTDYVRCQFAWAIPHNIAAGEDIRILDLTDDLDLPDQDFWLFDDTDVLELNFRKDGTLLDRQMSTGPDVSRYLRWRQIALDHAVPFEDYVRS</sequence>
<evidence type="ECO:0000259" key="1">
    <source>
        <dbReference type="Pfam" id="PF21806"/>
    </source>
</evidence>
<evidence type="ECO:0000313" key="2">
    <source>
        <dbReference type="EMBL" id="MBC6448816.1"/>
    </source>
</evidence>
<dbReference type="Pfam" id="PF21806">
    <property type="entry name" value="DUF6879"/>
    <property type="match status" value="1"/>
</dbReference>
<gene>
    <name evidence="2" type="ORF">GPZ80_16720</name>
</gene>
<reference evidence="2 3" key="1">
    <citation type="submission" date="2020-06" db="EMBL/GenBank/DDBJ databases">
        <title>Actinokineospora xiongansis sp. nov., isolated from soil of Baiyangdian.</title>
        <authorList>
            <person name="Zhang X."/>
        </authorList>
    </citation>
    <scope>NUCLEOTIDE SEQUENCE [LARGE SCALE GENOMIC DNA]</scope>
    <source>
        <strain evidence="2 3">HBU206404</strain>
    </source>
</reference>
<keyword evidence="3" id="KW-1185">Reference proteome</keyword>
<evidence type="ECO:0000313" key="3">
    <source>
        <dbReference type="Proteomes" id="UP000734823"/>
    </source>
</evidence>